<reference evidence="1 2" key="1">
    <citation type="submission" date="2024-04" db="EMBL/GenBank/DDBJ databases">
        <title>Phyllosticta paracitricarpa is synonymous to the EU quarantine fungus P. citricarpa based on phylogenomic analyses.</title>
        <authorList>
            <consortium name="Lawrence Berkeley National Laboratory"/>
            <person name="Van Ingen-Buijs V.A."/>
            <person name="Van Westerhoven A.C."/>
            <person name="Haridas S."/>
            <person name="Skiadas P."/>
            <person name="Martin F."/>
            <person name="Groenewald J.Z."/>
            <person name="Crous P.W."/>
            <person name="Seidl M.F."/>
        </authorList>
    </citation>
    <scope>NUCLEOTIDE SEQUENCE [LARGE SCALE GENOMIC DNA]</scope>
    <source>
        <strain evidence="1 2">CBS 123374</strain>
    </source>
</reference>
<name>A0ABR1YVJ8_9PEZI</name>
<dbReference type="EMBL" id="JBBWRZ010000003">
    <property type="protein sequence ID" value="KAK8239916.1"/>
    <property type="molecule type" value="Genomic_DNA"/>
</dbReference>
<dbReference type="Proteomes" id="UP001492380">
    <property type="component" value="Unassembled WGS sequence"/>
</dbReference>
<comment type="caution">
    <text evidence="1">The sequence shown here is derived from an EMBL/GenBank/DDBJ whole genome shotgun (WGS) entry which is preliminary data.</text>
</comment>
<dbReference type="PANTHER" id="PTHR38167">
    <property type="entry name" value="C2H2-TYPE DOMAIN-CONTAINING PROTEIN"/>
    <property type="match status" value="1"/>
</dbReference>
<protein>
    <submittedName>
        <fullName evidence="1">Uncharacterized protein</fullName>
    </submittedName>
</protein>
<evidence type="ECO:0000313" key="2">
    <source>
        <dbReference type="Proteomes" id="UP001492380"/>
    </source>
</evidence>
<accession>A0ABR1YVJ8</accession>
<proteinExistence type="predicted"/>
<organism evidence="1 2">
    <name type="scientific">Phyllosticta capitalensis</name>
    <dbReference type="NCBI Taxonomy" id="121624"/>
    <lineage>
        <taxon>Eukaryota</taxon>
        <taxon>Fungi</taxon>
        <taxon>Dikarya</taxon>
        <taxon>Ascomycota</taxon>
        <taxon>Pezizomycotina</taxon>
        <taxon>Dothideomycetes</taxon>
        <taxon>Dothideomycetes incertae sedis</taxon>
        <taxon>Botryosphaeriales</taxon>
        <taxon>Phyllostictaceae</taxon>
        <taxon>Phyllosticta</taxon>
    </lineage>
</organism>
<dbReference type="PANTHER" id="PTHR38167:SF1">
    <property type="entry name" value="C2H2-TYPE DOMAIN-CONTAINING PROTEIN"/>
    <property type="match status" value="1"/>
</dbReference>
<gene>
    <name evidence="1" type="ORF">HDK90DRAFT_167850</name>
</gene>
<evidence type="ECO:0000313" key="1">
    <source>
        <dbReference type="EMBL" id="KAK8239916.1"/>
    </source>
</evidence>
<keyword evidence="2" id="KW-1185">Reference proteome</keyword>
<sequence>MLRLKTVLIRCRALAKCPSLFKCFSCTRLRRVAGRQSSKTKNSSAEPIIGVPPATPDSLSGAVCRKCDGHFDPKHFKEKDCIWHSGLLSPNYYCGYWDDTDLDVDTAYMREKYPEGFEWSCCGQDGESKGCGTGYHEPVTSWRLKEEK</sequence>